<gene>
    <name evidence="3" type="ORF">CHLRE_04g224450v5</name>
</gene>
<dbReference type="InterPro" id="IPR011009">
    <property type="entry name" value="Kinase-like_dom_sf"/>
</dbReference>
<feature type="domain" description="Protein kinase" evidence="2">
    <location>
        <begin position="1160"/>
        <end position="1985"/>
    </location>
</feature>
<evidence type="ECO:0000256" key="1">
    <source>
        <dbReference type="SAM" id="MobiDB-lite"/>
    </source>
</evidence>
<dbReference type="SUPFAM" id="SSF56112">
    <property type="entry name" value="Protein kinase-like (PK-like)"/>
    <property type="match status" value="1"/>
</dbReference>
<dbReference type="PaxDb" id="3055-EDP04256"/>
<feature type="region of interest" description="Disordered" evidence="1">
    <location>
        <begin position="948"/>
        <end position="1001"/>
    </location>
</feature>
<feature type="compositionally biased region" description="Basic and acidic residues" evidence="1">
    <location>
        <begin position="768"/>
        <end position="785"/>
    </location>
</feature>
<organism evidence="3 4">
    <name type="scientific">Chlamydomonas reinhardtii</name>
    <name type="common">Chlamydomonas smithii</name>
    <dbReference type="NCBI Taxonomy" id="3055"/>
    <lineage>
        <taxon>Eukaryota</taxon>
        <taxon>Viridiplantae</taxon>
        <taxon>Chlorophyta</taxon>
        <taxon>core chlorophytes</taxon>
        <taxon>Chlorophyceae</taxon>
        <taxon>CS clade</taxon>
        <taxon>Chlamydomonadales</taxon>
        <taxon>Chlamydomonadaceae</taxon>
        <taxon>Chlamydomonas</taxon>
    </lineage>
</organism>
<feature type="region of interest" description="Disordered" evidence="1">
    <location>
        <begin position="1083"/>
        <end position="1116"/>
    </location>
</feature>
<feature type="compositionally biased region" description="Basic and acidic residues" evidence="1">
    <location>
        <begin position="799"/>
        <end position="816"/>
    </location>
</feature>
<dbReference type="Gramene" id="PNW84178">
    <property type="protein sequence ID" value="PNW84178"/>
    <property type="gene ID" value="CHLRE_04g224450v5"/>
</dbReference>
<dbReference type="OrthoDB" id="551479at2759"/>
<name>A0A2K3DUG6_CHLRE</name>
<dbReference type="InParanoid" id="A0A2K3DUG6"/>
<dbReference type="GO" id="GO:0005524">
    <property type="term" value="F:ATP binding"/>
    <property type="evidence" value="ECO:0007669"/>
    <property type="project" value="InterPro"/>
</dbReference>
<protein>
    <recommendedName>
        <fullName evidence="2">Protein kinase domain-containing protein</fullName>
    </recommendedName>
</protein>
<feature type="compositionally biased region" description="Low complexity" evidence="1">
    <location>
        <begin position="817"/>
        <end position="837"/>
    </location>
</feature>
<dbReference type="STRING" id="3055.A0A2K3DUG6"/>
<dbReference type="EMBL" id="CM008965">
    <property type="protein sequence ID" value="PNW84178.1"/>
    <property type="molecule type" value="Genomic_DNA"/>
</dbReference>
<dbReference type="GO" id="GO:0007165">
    <property type="term" value="P:signal transduction"/>
    <property type="evidence" value="ECO:0000318"/>
    <property type="project" value="GO_Central"/>
</dbReference>
<proteinExistence type="predicted"/>
<dbReference type="OMA" id="PSIRGWR"/>
<accession>A0A2K3DUG6</accession>
<feature type="compositionally biased region" description="Gly residues" evidence="1">
    <location>
        <begin position="1095"/>
        <end position="1110"/>
    </location>
</feature>
<dbReference type="PROSITE" id="PS00109">
    <property type="entry name" value="PROTEIN_KINASE_TYR"/>
    <property type="match status" value="1"/>
</dbReference>
<dbReference type="ExpressionAtlas" id="A0A2K3DUG6">
    <property type="expression patterns" value="baseline"/>
</dbReference>
<feature type="compositionally biased region" description="Pro residues" evidence="1">
    <location>
        <begin position="1043"/>
        <end position="1059"/>
    </location>
</feature>
<feature type="region of interest" description="Disordered" evidence="1">
    <location>
        <begin position="1040"/>
        <end position="1059"/>
    </location>
</feature>
<dbReference type="InterPro" id="IPR001245">
    <property type="entry name" value="Ser-Thr/Tyr_kinase_cat_dom"/>
</dbReference>
<feature type="region of interest" description="Disordered" evidence="1">
    <location>
        <begin position="659"/>
        <end position="685"/>
    </location>
</feature>
<feature type="region of interest" description="Disordered" evidence="1">
    <location>
        <begin position="2035"/>
        <end position="2058"/>
    </location>
</feature>
<dbReference type="Gene3D" id="3.30.200.20">
    <property type="entry name" value="Phosphorylase Kinase, domain 1"/>
    <property type="match status" value="1"/>
</dbReference>
<dbReference type="GeneID" id="5717792"/>
<keyword evidence="4" id="KW-1185">Reference proteome</keyword>
<feature type="region of interest" description="Disordered" evidence="1">
    <location>
        <begin position="1672"/>
        <end position="1702"/>
    </location>
</feature>
<sequence>MREWLPDLVLTSAAGVGALRLTDIQAFSGNCSVVSKLQSWACSFKSSARWPPVGVEAGPGYVYFPELSTSTRAASPALAAWRVNVTCPAADWATLVGPLQPCGTVTVRTGEQLLAALAQLQPTHAQLLLTLAANISLPASPTDQLSPSSPDDSNPLGVIYRNTTFAGLRAGINSSSAPAALRTELDVRSRRNALQLLTTLPPGALPLTTMPSSLGAAANSTNSSPINTSSSSGSNSSAGRVALNLCDLTLVNMPPGQPSTWPVGLTAVEMWHLGVDRSPGAPVQARHVRVALMYNVGQLRYLSFWFARLTSMVAEEQQSAKWLGDILTPPLQATDADGQLTSVGTTRSYLEKYNTTTAATPLLTAPMPAVVDLWSVEDPPADPSIILFAANVTQLRAQLQRPWSGPRVIVLLDDIVLDASNWSNEGILVASDITVSGPSAAGTLTTPAAVAAFYSNLSSSPTSPTSAPTTPATFASTIIAEHRQHSRQLLLYLSSLPLALPPPGNRLSLRNLHVVNASLSVTWALPAAPAVLPRVPGYDLWRGRCLPGFNDQSIGRFEFNGCSADAPPDFFALLKLFNSPTCTTSAATGAVVCTVPGVAKIAAGFPYLPDELNGLFNQLLVASGQVPVAQPTNDTLFYTAHTAGGAWWNSTTFHLIPQRATAPSSSSSSGGSGSSSGGNATVAAASPPPPLSVMALALSGPCDLQTLLTLLRAANSSSRTNSSGSSGGAASSSTDTGVIVGAVVGCVVGVGLLAAAAFFGRRAYLTRHDQRRDQEKQRADQEKQQPDTQQHKLPAATAGERDGSNGDLCRDAKDDSLSGAADGGAAPAADSGWGSSSKGAGKAAVAVGSAAAAAAAPGVAGLSPAEVRISISQQEDGPAQERALLALPLAAGGQHDVAAAAAHADGAPQHLWEGSAFSKSFAAGTAGGATMLEVVMPGVAHAAAAAAAAGGGGGGGRAHPVDGFPLPPPHGGWGGHSALPSSLQMAPPDTPQQQLQQPQTHVKHAELVPPGALPPGTAGAAAAAAAAGGADVLRAASLLPGGAWPPPQGLPGPHPPRPPPPISPLQAHYAAPGVRRVMDMRAGDGMPGSGPASGATGGGVMGPGSGGATPRGGLTSEREAGSSVAADLMQQTLAGEIDGLIRRFQDTTPVGAQPVSNGGQQRPRVLGSGGCGVVYKGEWRGLPVAIKVVLLQEGDSTRRRERLVREVALAVTLSHANVVPTFHYTVQPVEVAGLAHMSLPLPAAEPPLPPAAAGGVGSPAPTQASAGMPRCDAYKLSIIMAYCDGGTLRDALRLGLFRKPWPPPAAAPAGGGGGSGVTGYVLGGGGLHNQQSQNQVYVQRQGSKAAAFVAALGTGGAPVEGPPAAATVAAAVGGGAAATSPGVGASPSASTSAEPAPQQQQQQQQPQQQQQQLGSSSSSLLPPLQENAGAAAHAAVAMPSAAGRRVSTGPPSARGQGRRPCSSGQIQLPADGGGGAAAPGGSGGSGGAGAGATAMGSAVVDGEQQSYPIYRAWRDVGASPNLALALFAALDVARGLEYLHTCNVVHGDLTLQNILLASCDPVFPELLGSGVNLADLLWFNSVSVGGGSVGSATVAGDGGGGADGGGGGGGRHMTAADVIFAQQQMFLGSMLPSLCVPDQPDSWSEDILGPPHAVPAAAQHAVTQAVSKVAEAPPGPAAASSSTVDNAAAGTTPGITATGHATVTTGTTNATTVSTGASLGAAAVASSGSGLIGLTPIDLNDGGGGVLADAAVGTAAATAGLVADSATPFRRPASTSTGTSGPLWVSGTTSAAPAAAAAADGRLSGGRTAASGLSAGAVMSGGAGGVSASGAAGGGTSARGGGGVGKPLNAAMRAAHVMPLLGQVFKISDFGLSVRLEGDETHRSGLHQGTPFFAAPEVLVSGKVSPAADVYSFGICLWCLSHGASLCQLRQLLPHIFTPVAPSLLAHMSPELPPSLRNLLRRCLAGDASKRPAASVLVAELTGLLQVVVGPTLAPVLLRAERRQREVGRAVAGMSSLQATSLLATAPGGVGYGGGGGGAAGHRSPLSPRQAMATGGGV</sequence>
<feature type="region of interest" description="Disordered" evidence="1">
    <location>
        <begin position="768"/>
        <end position="837"/>
    </location>
</feature>
<evidence type="ECO:0000259" key="2">
    <source>
        <dbReference type="PROSITE" id="PS50011"/>
    </source>
</evidence>
<dbReference type="PANTHER" id="PTHR44329">
    <property type="entry name" value="SERINE/THREONINE-PROTEIN KINASE TNNI3K-RELATED"/>
    <property type="match status" value="1"/>
</dbReference>
<feature type="compositionally biased region" description="Low complexity" evidence="1">
    <location>
        <begin position="1375"/>
        <end position="1442"/>
    </location>
</feature>
<dbReference type="InterPro" id="IPR008266">
    <property type="entry name" value="Tyr_kinase_AS"/>
</dbReference>
<dbReference type="Gene3D" id="1.10.510.10">
    <property type="entry name" value="Transferase(Phosphotransferase) domain 1"/>
    <property type="match status" value="2"/>
</dbReference>
<dbReference type="Pfam" id="PF07714">
    <property type="entry name" value="PK_Tyr_Ser-Thr"/>
    <property type="match status" value="1"/>
</dbReference>
<dbReference type="GO" id="GO:0004674">
    <property type="term" value="F:protein serine/threonine kinase activity"/>
    <property type="evidence" value="ECO:0000318"/>
    <property type="project" value="GO_Central"/>
</dbReference>
<evidence type="ECO:0000313" key="4">
    <source>
        <dbReference type="Proteomes" id="UP000006906"/>
    </source>
</evidence>
<dbReference type="PANTHER" id="PTHR44329:SF214">
    <property type="entry name" value="PROTEIN KINASE DOMAIN-CONTAINING PROTEIN"/>
    <property type="match status" value="1"/>
</dbReference>
<evidence type="ECO:0000313" key="3">
    <source>
        <dbReference type="EMBL" id="PNW84178.1"/>
    </source>
</evidence>
<dbReference type="RefSeq" id="XP_042925309.1">
    <property type="nucleotide sequence ID" value="XM_043061957.1"/>
</dbReference>
<feature type="region of interest" description="Disordered" evidence="1">
    <location>
        <begin position="216"/>
        <end position="237"/>
    </location>
</feature>
<feature type="region of interest" description="Disordered" evidence="1">
    <location>
        <begin position="1375"/>
        <end position="1493"/>
    </location>
</feature>
<dbReference type="InterPro" id="IPR000719">
    <property type="entry name" value="Prot_kinase_dom"/>
</dbReference>
<dbReference type="KEGG" id="cre:CHLRE_04g224450v5"/>
<dbReference type="InterPro" id="IPR051681">
    <property type="entry name" value="Ser/Thr_Kinases-Pseudokinases"/>
</dbReference>
<dbReference type="PROSITE" id="PS50011">
    <property type="entry name" value="PROTEIN_KINASE_DOM"/>
    <property type="match status" value="1"/>
</dbReference>
<feature type="compositionally biased region" description="Gly residues" evidence="1">
    <location>
        <begin position="1471"/>
        <end position="1490"/>
    </location>
</feature>
<dbReference type="Proteomes" id="UP000006906">
    <property type="component" value="Chromosome 4"/>
</dbReference>
<reference evidence="3 4" key="1">
    <citation type="journal article" date="2007" name="Science">
        <title>The Chlamydomonas genome reveals the evolution of key animal and plant functions.</title>
        <authorList>
            <person name="Merchant S.S."/>
            <person name="Prochnik S.E."/>
            <person name="Vallon O."/>
            <person name="Harris E.H."/>
            <person name="Karpowicz S.J."/>
            <person name="Witman G.B."/>
            <person name="Terry A."/>
            <person name="Salamov A."/>
            <person name="Fritz-Laylin L.K."/>
            <person name="Marechal-Drouard L."/>
            <person name="Marshall W.F."/>
            <person name="Qu L.H."/>
            <person name="Nelson D.R."/>
            <person name="Sanderfoot A.A."/>
            <person name="Spalding M.H."/>
            <person name="Kapitonov V.V."/>
            <person name="Ren Q."/>
            <person name="Ferris P."/>
            <person name="Lindquist E."/>
            <person name="Shapiro H."/>
            <person name="Lucas S.M."/>
            <person name="Grimwood J."/>
            <person name="Schmutz J."/>
            <person name="Cardol P."/>
            <person name="Cerutti H."/>
            <person name="Chanfreau G."/>
            <person name="Chen C.L."/>
            <person name="Cognat V."/>
            <person name="Croft M.T."/>
            <person name="Dent R."/>
            <person name="Dutcher S."/>
            <person name="Fernandez E."/>
            <person name="Fukuzawa H."/>
            <person name="Gonzalez-Ballester D."/>
            <person name="Gonzalez-Halphen D."/>
            <person name="Hallmann A."/>
            <person name="Hanikenne M."/>
            <person name="Hippler M."/>
            <person name="Inwood W."/>
            <person name="Jabbari K."/>
            <person name="Kalanon M."/>
            <person name="Kuras R."/>
            <person name="Lefebvre P.A."/>
            <person name="Lemaire S.D."/>
            <person name="Lobanov A.V."/>
            <person name="Lohr M."/>
            <person name="Manuell A."/>
            <person name="Meier I."/>
            <person name="Mets L."/>
            <person name="Mittag M."/>
            <person name="Mittelmeier T."/>
            <person name="Moroney J.V."/>
            <person name="Moseley J."/>
            <person name="Napoli C."/>
            <person name="Nedelcu A.M."/>
            <person name="Niyogi K."/>
            <person name="Novoselov S.V."/>
            <person name="Paulsen I.T."/>
            <person name="Pazour G."/>
            <person name="Purton S."/>
            <person name="Ral J.P."/>
            <person name="Riano-Pachon D.M."/>
            <person name="Riekhof W."/>
            <person name="Rymarquis L."/>
            <person name="Schroda M."/>
            <person name="Stern D."/>
            <person name="Umen J."/>
            <person name="Willows R."/>
            <person name="Wilson N."/>
            <person name="Zimmer S.L."/>
            <person name="Allmer J."/>
            <person name="Balk J."/>
            <person name="Bisova K."/>
            <person name="Chen C.J."/>
            <person name="Elias M."/>
            <person name="Gendler K."/>
            <person name="Hauser C."/>
            <person name="Lamb M.R."/>
            <person name="Ledford H."/>
            <person name="Long J.C."/>
            <person name="Minagawa J."/>
            <person name="Page M.D."/>
            <person name="Pan J."/>
            <person name="Pootakham W."/>
            <person name="Roje S."/>
            <person name="Rose A."/>
            <person name="Stahlberg E."/>
            <person name="Terauchi A.M."/>
            <person name="Yang P."/>
            <person name="Ball S."/>
            <person name="Bowler C."/>
            <person name="Dieckmann C.L."/>
            <person name="Gladyshev V.N."/>
            <person name="Green P."/>
            <person name="Jorgensen R."/>
            <person name="Mayfield S."/>
            <person name="Mueller-Roeber B."/>
            <person name="Rajamani S."/>
            <person name="Sayre R.T."/>
            <person name="Brokstein P."/>
            <person name="Dubchak I."/>
            <person name="Goodstein D."/>
            <person name="Hornick L."/>
            <person name="Huang Y.W."/>
            <person name="Jhaveri J."/>
            <person name="Luo Y."/>
            <person name="Martinez D."/>
            <person name="Ngau W.C."/>
            <person name="Otillar B."/>
            <person name="Poliakov A."/>
            <person name="Porter A."/>
            <person name="Szajkowski L."/>
            <person name="Werner G."/>
            <person name="Zhou K."/>
            <person name="Grigoriev I.V."/>
            <person name="Rokhsar D.S."/>
            <person name="Grossman A.R."/>
        </authorList>
    </citation>
    <scope>NUCLEOTIDE SEQUENCE [LARGE SCALE GENOMIC DNA]</scope>
    <source>
        <strain evidence="4">CC-503</strain>
    </source>
</reference>